<dbReference type="InterPro" id="IPR002866">
    <property type="entry name" value="Maturase_MatK"/>
</dbReference>
<evidence type="ECO:0000256" key="6">
    <source>
        <dbReference type="HAMAP-Rule" id="MF_01390"/>
    </source>
</evidence>
<dbReference type="GO" id="GO:0008380">
    <property type="term" value="P:RNA splicing"/>
    <property type="evidence" value="ECO:0007669"/>
    <property type="project" value="UniProtKB-UniRule"/>
</dbReference>
<evidence type="ECO:0000259" key="8">
    <source>
        <dbReference type="Pfam" id="PF01348"/>
    </source>
</evidence>
<comment type="subcellular location">
    <subcellularLocation>
        <location evidence="6">Plastid</location>
        <location evidence="6">Chloroplast</location>
    </subcellularLocation>
</comment>
<protein>
    <recommendedName>
        <fullName evidence="6">Maturase K</fullName>
    </recommendedName>
    <alternativeName>
        <fullName evidence="6">Intron maturase</fullName>
    </alternativeName>
</protein>
<dbReference type="GO" id="GO:0006397">
    <property type="term" value="P:mRNA processing"/>
    <property type="evidence" value="ECO:0007669"/>
    <property type="project" value="UniProtKB-KW"/>
</dbReference>
<gene>
    <name evidence="6 10" type="primary">matK</name>
</gene>
<keyword evidence="4 6" id="KW-0819">tRNA processing</keyword>
<dbReference type="PANTHER" id="PTHR34811">
    <property type="entry name" value="MATURASE K"/>
    <property type="match status" value="1"/>
</dbReference>
<dbReference type="GO" id="GO:0008033">
    <property type="term" value="P:tRNA processing"/>
    <property type="evidence" value="ECO:0007669"/>
    <property type="project" value="UniProtKB-KW"/>
</dbReference>
<keyword evidence="7 10" id="KW-0150">Chloroplast</keyword>
<evidence type="ECO:0000256" key="2">
    <source>
        <dbReference type="ARBA" id="ARBA00022640"/>
    </source>
</evidence>
<dbReference type="Pfam" id="PF01348">
    <property type="entry name" value="Intron_maturas2"/>
    <property type="match status" value="1"/>
</dbReference>
<organism evidence="10">
    <name type="scientific">Bommeria hispida</name>
    <dbReference type="NCBI Taxonomy" id="414602"/>
    <lineage>
        <taxon>Eukaryota</taxon>
        <taxon>Viridiplantae</taxon>
        <taxon>Streptophyta</taxon>
        <taxon>Embryophyta</taxon>
        <taxon>Tracheophyta</taxon>
        <taxon>Polypodiopsida</taxon>
        <taxon>Polypodiidae</taxon>
        <taxon>Polypodiales</taxon>
        <taxon>Pteridineae</taxon>
        <taxon>Pteridaceae</taxon>
        <taxon>Cheilanthoideae</taxon>
        <taxon>Bommeria</taxon>
    </lineage>
</organism>
<evidence type="ECO:0000256" key="4">
    <source>
        <dbReference type="ARBA" id="ARBA00022694"/>
    </source>
</evidence>
<keyword evidence="2 7" id="KW-0934">Plastid</keyword>
<dbReference type="PANTHER" id="PTHR34811:SF1">
    <property type="entry name" value="MATURASE K"/>
    <property type="match status" value="1"/>
</dbReference>
<evidence type="ECO:0000256" key="3">
    <source>
        <dbReference type="ARBA" id="ARBA00022664"/>
    </source>
</evidence>
<accession>A0A3G5CQH9</accession>
<dbReference type="AlphaFoldDB" id="A0A3G5CQH9"/>
<dbReference type="InterPro" id="IPR024942">
    <property type="entry name" value="Maturase_MatK_N"/>
</dbReference>
<evidence type="ECO:0000256" key="1">
    <source>
        <dbReference type="ARBA" id="ARBA00006621"/>
    </source>
</evidence>
<evidence type="ECO:0000256" key="5">
    <source>
        <dbReference type="ARBA" id="ARBA00022884"/>
    </source>
</evidence>
<proteinExistence type="inferred from homology"/>
<dbReference type="HAMAP" id="MF_01390">
    <property type="entry name" value="MatK"/>
    <property type="match status" value="1"/>
</dbReference>
<dbReference type="Pfam" id="PF01824">
    <property type="entry name" value="MatK_N"/>
    <property type="match status" value="1"/>
</dbReference>
<keyword evidence="3 6" id="KW-0507">mRNA processing</keyword>
<reference evidence="10" key="1">
    <citation type="journal article" date="2018" name="Genome Biol. Evol.">
        <title>Mobile Elements Shape Plastome Evolution in Ferns.</title>
        <authorList>
            <person name="Robison T.A."/>
            <person name="Grusz A.L."/>
            <person name="Wolf P.G."/>
            <person name="Mower J.P."/>
            <person name="Fauskee B.D."/>
            <person name="Sosa K."/>
            <person name="Schuettpelz E.L."/>
        </authorList>
    </citation>
    <scope>NUCLEOTIDE SEQUENCE</scope>
</reference>
<evidence type="ECO:0000313" key="10">
    <source>
        <dbReference type="EMBL" id="AYW15118.1"/>
    </source>
</evidence>
<name>A0A3G5CQH9_9MONI</name>
<dbReference type="InterPro" id="IPR024937">
    <property type="entry name" value="Domain_X"/>
</dbReference>
<comment type="function">
    <text evidence="6 7">Usually encoded in the trnK tRNA gene intron. Probably assists in splicing its own and other chloroplast group II introns.</text>
</comment>
<evidence type="ECO:0000259" key="9">
    <source>
        <dbReference type="Pfam" id="PF01824"/>
    </source>
</evidence>
<feature type="domain" description="Domain X" evidence="8">
    <location>
        <begin position="367"/>
        <end position="462"/>
    </location>
</feature>
<keyword evidence="5 6" id="KW-0694">RNA-binding</keyword>
<comment type="similarity">
    <text evidence="1 6">Belongs to the intron maturase 2 family. MatK subfamily.</text>
</comment>
<dbReference type="GO" id="GO:0003723">
    <property type="term" value="F:RNA binding"/>
    <property type="evidence" value="ECO:0007669"/>
    <property type="project" value="UniProtKB-KW"/>
</dbReference>
<dbReference type="RefSeq" id="YP_009548297.1">
    <property type="nucleotide sequence ID" value="NC_040206.1"/>
</dbReference>
<sequence>MFGSYPDEIHLRKSGGLQKNEELNTKKDCLLYPSALLFEENFYLMDGKRRLHGPDIKLVFGAWSTVAVKRLISSMRDHNYSKVVNSGFVQNLTDGINADLYFHPLEKIICLTLGISLFPEIGDKTSSSFKMSQSIHSIFLFLEDRFPKSNHVLEMDLPQKFHLETLIRLFRRQIKDVFFPHLLRIVFYKYKDKMFRTKVLPFHKEGLKRSINTPLQNFYISEIDSLMLIPWNQIGKSRVNYFQSIDCCNITRKEKHISSYEFKSDTPCMDFHFTRSPCIHYTRYRNKFILSFEGTRYFVKKWLYYFSTLLKHHFHYRTEFDEPSLKLLSTSCVSFLGYTSTARLVSKKVCIEDASDSYISILGVKKFHPTVPNSIITKILAKHKFCDTSGRPAVKAAWTVLTDDEILNRYVQLWQVFSLYYGASMNRDRLRRFKYILQISCDSTLADKHKSTIRFLQRRFNLDVLSQIFVSSKFEPSNNRRVWCSTLIRVVLVKFAEICFQENWGFPW</sequence>
<evidence type="ECO:0000256" key="7">
    <source>
        <dbReference type="RuleBase" id="RU004226"/>
    </source>
</evidence>
<feature type="domain" description="Maturase MatK N-terminal" evidence="9">
    <location>
        <begin position="24"/>
        <end position="337"/>
    </location>
</feature>
<dbReference type="GeneID" id="38745789"/>
<geneLocation type="chloroplast" evidence="10"/>
<dbReference type="EMBL" id="MH173074">
    <property type="protein sequence ID" value="AYW15118.1"/>
    <property type="molecule type" value="Genomic_DNA"/>
</dbReference>
<dbReference type="GO" id="GO:0009507">
    <property type="term" value="C:chloroplast"/>
    <property type="evidence" value="ECO:0007669"/>
    <property type="project" value="UniProtKB-SubCell"/>
</dbReference>